<keyword evidence="1" id="KW-0732">Signal</keyword>
<dbReference type="EMBL" id="CP027806">
    <property type="protein sequence ID" value="AXI99960.1"/>
    <property type="molecule type" value="Genomic_DNA"/>
</dbReference>
<proteinExistence type="predicted"/>
<dbReference type="AlphaFoldDB" id="A0A345UHK9"/>
<accession>A0A345UHK9</accession>
<sequence length="160" mass="17617">MQTYKIRFLLIPILLLMGQSALAQSAESPVPATKELHAAGHMNLTFSLLFSEPGQLAGEMFSGHAFLHHEPVIGYVKPESPLLVQLRYQSELSEAQIAADPNRFPRPTPEAARVPWYKSKWFWIGVGATAAVTSTAVLINQSQPSPERPPLFLPPPLPQP</sequence>
<evidence type="ECO:0000256" key="1">
    <source>
        <dbReference type="SAM" id="SignalP"/>
    </source>
</evidence>
<gene>
    <name evidence="2" type="ORF">CYPRO_0677</name>
</gene>
<evidence type="ECO:0000313" key="3">
    <source>
        <dbReference type="Proteomes" id="UP000254808"/>
    </source>
</evidence>
<dbReference type="Proteomes" id="UP000254808">
    <property type="component" value="Chromosome"/>
</dbReference>
<organism evidence="2 3">
    <name type="scientific">Cyclonatronum proteinivorum</name>
    <dbReference type="NCBI Taxonomy" id="1457365"/>
    <lineage>
        <taxon>Bacteria</taxon>
        <taxon>Pseudomonadati</taxon>
        <taxon>Balneolota</taxon>
        <taxon>Balneolia</taxon>
        <taxon>Balneolales</taxon>
        <taxon>Cyclonatronaceae</taxon>
        <taxon>Cyclonatronum</taxon>
    </lineage>
</organism>
<dbReference type="RefSeq" id="WP_114983280.1">
    <property type="nucleotide sequence ID" value="NZ_CP027806.1"/>
</dbReference>
<evidence type="ECO:0000313" key="2">
    <source>
        <dbReference type="EMBL" id="AXI99960.1"/>
    </source>
</evidence>
<feature type="chain" id="PRO_5016608034" evidence="1">
    <location>
        <begin position="24"/>
        <end position="160"/>
    </location>
</feature>
<dbReference type="KEGG" id="cprv:CYPRO_0677"/>
<reference evidence="2 3" key="1">
    <citation type="submission" date="2018-03" db="EMBL/GenBank/DDBJ databases">
        <title>Phenotypic and genomic properties of Cyclonatronum proteinivorum gen. nov., sp. nov., a haloalkaliphilic bacteroidete from soda lakes possessing Na+-translocating rhodopsin.</title>
        <authorList>
            <person name="Toshchakov S.V."/>
            <person name="Korzhenkov A."/>
            <person name="Samarov N.I."/>
            <person name="Kublanov I.V."/>
            <person name="Muntyan M.S."/>
            <person name="Sorokin D.Y."/>
        </authorList>
    </citation>
    <scope>NUCLEOTIDE SEQUENCE [LARGE SCALE GENOMIC DNA]</scope>
    <source>
        <strain evidence="2 3">Omega</strain>
    </source>
</reference>
<name>A0A345UHK9_9BACT</name>
<protein>
    <submittedName>
        <fullName evidence="2">Uncharacterized protein</fullName>
    </submittedName>
</protein>
<keyword evidence="3" id="KW-1185">Reference proteome</keyword>
<feature type="signal peptide" evidence="1">
    <location>
        <begin position="1"/>
        <end position="23"/>
    </location>
</feature>